<feature type="compositionally biased region" description="Basic and acidic residues" evidence="1">
    <location>
        <begin position="12"/>
        <end position="25"/>
    </location>
</feature>
<feature type="compositionally biased region" description="Polar residues" evidence="1">
    <location>
        <begin position="1"/>
        <end position="11"/>
    </location>
</feature>
<evidence type="ECO:0000256" key="1">
    <source>
        <dbReference type="SAM" id="MobiDB-lite"/>
    </source>
</evidence>
<feature type="region of interest" description="Disordered" evidence="1">
    <location>
        <begin position="146"/>
        <end position="169"/>
    </location>
</feature>
<feature type="region of interest" description="Disordered" evidence="1">
    <location>
        <begin position="1"/>
        <end position="29"/>
    </location>
</feature>
<dbReference type="AlphaFoldDB" id="A0A2Z7AW20"/>
<feature type="region of interest" description="Disordered" evidence="1">
    <location>
        <begin position="98"/>
        <end position="117"/>
    </location>
</feature>
<name>A0A2Z7AW20_9LAMI</name>
<proteinExistence type="predicted"/>
<sequence>MNLQRPNTRPKQPQEGKENEVKPQYEEQSNNSNQIMHAISQVMQMHEDLGTIPQPSSQQITPYQLSPSLDRQIKAKTTRKDLICQDTQENQFYSCLPARDLKPRGPDQLRKSQEPADAASQLLTLSDLLPTPNWYQNVGLEEGFPTEVPSLKSDQPISGNRKKSQSYSKVKPAQTSLLYQLRHTNQLRKYTVFNQHSARLTSSGTSTTHTQLGSLTNPVWSTVLRSAQTSPSFQLRYTDTKNHIAFPNRPALSIQHISKLNPACTTQETSKMFTSKLVSPKLAQRNGQAQSYILRPAHARSVTKLIPINPNPQAVTSLLITHQSALTISVYNHASDNVNMH</sequence>
<feature type="compositionally biased region" description="Basic and acidic residues" evidence="1">
    <location>
        <begin position="99"/>
        <end position="114"/>
    </location>
</feature>
<dbReference type="EMBL" id="KV011855">
    <property type="protein sequence ID" value="KZV25586.1"/>
    <property type="molecule type" value="Genomic_DNA"/>
</dbReference>
<gene>
    <name evidence="2" type="ORF">F511_23871</name>
</gene>
<evidence type="ECO:0000313" key="3">
    <source>
        <dbReference type="Proteomes" id="UP000250235"/>
    </source>
</evidence>
<accession>A0A2Z7AW20</accession>
<organism evidence="2 3">
    <name type="scientific">Dorcoceras hygrometricum</name>
    <dbReference type="NCBI Taxonomy" id="472368"/>
    <lineage>
        <taxon>Eukaryota</taxon>
        <taxon>Viridiplantae</taxon>
        <taxon>Streptophyta</taxon>
        <taxon>Embryophyta</taxon>
        <taxon>Tracheophyta</taxon>
        <taxon>Spermatophyta</taxon>
        <taxon>Magnoliopsida</taxon>
        <taxon>eudicotyledons</taxon>
        <taxon>Gunneridae</taxon>
        <taxon>Pentapetalae</taxon>
        <taxon>asterids</taxon>
        <taxon>lamiids</taxon>
        <taxon>Lamiales</taxon>
        <taxon>Gesneriaceae</taxon>
        <taxon>Didymocarpoideae</taxon>
        <taxon>Trichosporeae</taxon>
        <taxon>Loxocarpinae</taxon>
        <taxon>Dorcoceras</taxon>
    </lineage>
</organism>
<reference evidence="2 3" key="1">
    <citation type="journal article" date="2015" name="Proc. Natl. Acad. Sci. U.S.A.">
        <title>The resurrection genome of Boea hygrometrica: A blueprint for survival of dehydration.</title>
        <authorList>
            <person name="Xiao L."/>
            <person name="Yang G."/>
            <person name="Zhang L."/>
            <person name="Yang X."/>
            <person name="Zhao S."/>
            <person name="Ji Z."/>
            <person name="Zhou Q."/>
            <person name="Hu M."/>
            <person name="Wang Y."/>
            <person name="Chen M."/>
            <person name="Xu Y."/>
            <person name="Jin H."/>
            <person name="Xiao X."/>
            <person name="Hu G."/>
            <person name="Bao F."/>
            <person name="Hu Y."/>
            <person name="Wan P."/>
            <person name="Li L."/>
            <person name="Deng X."/>
            <person name="Kuang T."/>
            <person name="Xiang C."/>
            <person name="Zhu J.K."/>
            <person name="Oliver M.J."/>
            <person name="He Y."/>
        </authorList>
    </citation>
    <scope>NUCLEOTIDE SEQUENCE [LARGE SCALE GENOMIC DNA]</scope>
    <source>
        <strain evidence="3">cv. XS01</strain>
    </source>
</reference>
<protein>
    <submittedName>
        <fullName evidence="2">Putative lipid-A-disaccharide synthase, mitochondrial</fullName>
    </submittedName>
</protein>
<evidence type="ECO:0000313" key="2">
    <source>
        <dbReference type="EMBL" id="KZV25586.1"/>
    </source>
</evidence>
<keyword evidence="3" id="KW-1185">Reference proteome</keyword>
<dbReference type="Proteomes" id="UP000250235">
    <property type="component" value="Unassembled WGS sequence"/>
</dbReference>